<feature type="transmembrane region" description="Helical" evidence="6">
    <location>
        <begin position="83"/>
        <end position="108"/>
    </location>
</feature>
<comment type="subcellular location">
    <subcellularLocation>
        <location evidence="1">Membrane</location>
    </subcellularLocation>
</comment>
<feature type="transmembrane region" description="Helical" evidence="6">
    <location>
        <begin position="120"/>
        <end position="141"/>
    </location>
</feature>
<keyword evidence="9" id="KW-1185">Reference proteome</keyword>
<dbReference type="GO" id="GO:0004930">
    <property type="term" value="F:G protein-coupled receptor activity"/>
    <property type="evidence" value="ECO:0007669"/>
    <property type="project" value="InterPro"/>
</dbReference>
<feature type="domain" description="G-protein coupled receptors family 1 profile" evidence="7">
    <location>
        <begin position="22"/>
        <end position="303"/>
    </location>
</feature>
<name>A0A553NSK4_TIGCA</name>
<accession>A0A553NSK4</accession>
<keyword evidence="4 6" id="KW-1133">Transmembrane helix</keyword>
<evidence type="ECO:0000256" key="2">
    <source>
        <dbReference type="ARBA" id="ARBA00010663"/>
    </source>
</evidence>
<dbReference type="InterPro" id="IPR000276">
    <property type="entry name" value="GPCR_Rhodpsn"/>
</dbReference>
<evidence type="ECO:0000256" key="6">
    <source>
        <dbReference type="SAM" id="Phobius"/>
    </source>
</evidence>
<dbReference type="InterPro" id="IPR052954">
    <property type="entry name" value="GPCR-Ligand_Int"/>
</dbReference>
<dbReference type="PANTHER" id="PTHR46641">
    <property type="entry name" value="FMRFAMIDE RECEPTOR-RELATED"/>
    <property type="match status" value="1"/>
</dbReference>
<reference evidence="8 9" key="1">
    <citation type="journal article" date="2018" name="Nat. Ecol. Evol.">
        <title>Genomic signatures of mitonuclear coevolution across populations of Tigriopus californicus.</title>
        <authorList>
            <person name="Barreto F.S."/>
            <person name="Watson E.T."/>
            <person name="Lima T.G."/>
            <person name="Willett C.S."/>
            <person name="Edmands S."/>
            <person name="Li W."/>
            <person name="Burton R.S."/>
        </authorList>
    </citation>
    <scope>NUCLEOTIDE SEQUENCE [LARGE SCALE GENOMIC DNA]</scope>
    <source>
        <strain evidence="8 9">San Diego</strain>
    </source>
</reference>
<dbReference type="PROSITE" id="PS50262">
    <property type="entry name" value="G_PROTEIN_RECEP_F1_2"/>
    <property type="match status" value="1"/>
</dbReference>
<dbReference type="OrthoDB" id="10011262at2759"/>
<feature type="transmembrane region" description="Helical" evidence="6">
    <location>
        <begin position="42"/>
        <end position="63"/>
    </location>
</feature>
<dbReference type="PANTHER" id="PTHR46641:SF2">
    <property type="entry name" value="FMRFAMIDE RECEPTOR"/>
    <property type="match status" value="1"/>
</dbReference>
<dbReference type="GO" id="GO:0016020">
    <property type="term" value="C:membrane"/>
    <property type="evidence" value="ECO:0007669"/>
    <property type="project" value="UniProtKB-SubCell"/>
</dbReference>
<evidence type="ECO:0000256" key="1">
    <source>
        <dbReference type="ARBA" id="ARBA00004370"/>
    </source>
</evidence>
<dbReference type="Pfam" id="PF00001">
    <property type="entry name" value="7tm_1"/>
    <property type="match status" value="1"/>
</dbReference>
<dbReference type="Proteomes" id="UP000318571">
    <property type="component" value="Chromosome 1"/>
</dbReference>
<evidence type="ECO:0000313" key="9">
    <source>
        <dbReference type="Proteomes" id="UP000318571"/>
    </source>
</evidence>
<evidence type="ECO:0000313" key="8">
    <source>
        <dbReference type="EMBL" id="TRY68398.1"/>
    </source>
</evidence>
<dbReference type="CDD" id="cd14978">
    <property type="entry name" value="7tmA_FMRFamide_R-like"/>
    <property type="match status" value="1"/>
</dbReference>
<evidence type="ECO:0000256" key="5">
    <source>
        <dbReference type="ARBA" id="ARBA00023136"/>
    </source>
</evidence>
<sequence>MSYKYLVEAFLMPFISACGIIGNCVSFHILRKREVKLKEDFVDILCSLATFDNLLLISIYFLFSLPTQCGHYAENYFPYTVPYLYPLTNVFMTCSGYMTACVGINRYLDLIDMNPNVKRAGYIQALIVLIMASLVNVPRWFEFEYQIETLSTDLTPGNESMKVFINTTKVVARTTDLRKDEDYVRDYTLIASSVLVVFLPTLCMFVTTVLISRDLMRVTKASNALNNSQEEKRRKRNRNITCVLVMIIVLFMVTHVGEIFIALYEMSNLRDGKRGAFPTWAKNIVTTNHLLIVINSSLNFVIYCKDVVFRRCLLTVYRAWSIRKQMGIPGDVTISIHSMAAQQLRSLNSELGINLHGDPSPEVILRELDPQSMILCGLSPASRTYQRPNGSTIQGCVVRFQTRGSDPNSSGEVQDQASRDLKKFGYSLSDCSSKAVVTLPTT</sequence>
<evidence type="ECO:0000256" key="3">
    <source>
        <dbReference type="ARBA" id="ARBA00022692"/>
    </source>
</evidence>
<dbReference type="STRING" id="6832.A0A553NSK4"/>
<dbReference type="Gene3D" id="1.20.1070.10">
    <property type="entry name" value="Rhodopsin 7-helix transmembrane proteins"/>
    <property type="match status" value="1"/>
</dbReference>
<feature type="transmembrane region" description="Helical" evidence="6">
    <location>
        <begin position="6"/>
        <end position="30"/>
    </location>
</feature>
<comment type="similarity">
    <text evidence="2">Belongs to the G-protein coupled receptor 1 family.</text>
</comment>
<dbReference type="InterPro" id="IPR017452">
    <property type="entry name" value="GPCR_Rhodpsn_7TM"/>
</dbReference>
<keyword evidence="3 6" id="KW-0812">Transmembrane</keyword>
<dbReference type="SUPFAM" id="SSF81321">
    <property type="entry name" value="Family A G protein-coupled receptor-like"/>
    <property type="match status" value="1"/>
</dbReference>
<organism evidence="8 9">
    <name type="scientific">Tigriopus californicus</name>
    <name type="common">Marine copepod</name>
    <dbReference type="NCBI Taxonomy" id="6832"/>
    <lineage>
        <taxon>Eukaryota</taxon>
        <taxon>Metazoa</taxon>
        <taxon>Ecdysozoa</taxon>
        <taxon>Arthropoda</taxon>
        <taxon>Crustacea</taxon>
        <taxon>Multicrustacea</taxon>
        <taxon>Hexanauplia</taxon>
        <taxon>Copepoda</taxon>
        <taxon>Harpacticoida</taxon>
        <taxon>Harpacticidae</taxon>
        <taxon>Tigriopus</taxon>
    </lineage>
</organism>
<evidence type="ECO:0000259" key="7">
    <source>
        <dbReference type="PROSITE" id="PS50262"/>
    </source>
</evidence>
<dbReference type="EMBL" id="VCGU01000010">
    <property type="protein sequence ID" value="TRY68398.1"/>
    <property type="molecule type" value="Genomic_DNA"/>
</dbReference>
<feature type="transmembrane region" description="Helical" evidence="6">
    <location>
        <begin position="242"/>
        <end position="264"/>
    </location>
</feature>
<comment type="caution">
    <text evidence="8">The sequence shown here is derived from an EMBL/GenBank/DDBJ whole genome shotgun (WGS) entry which is preliminary data.</text>
</comment>
<proteinExistence type="inferred from homology"/>
<keyword evidence="5 6" id="KW-0472">Membrane</keyword>
<gene>
    <name evidence="8" type="ORF">TCAL_14260</name>
</gene>
<feature type="transmembrane region" description="Helical" evidence="6">
    <location>
        <begin position="284"/>
        <end position="304"/>
    </location>
</feature>
<protein>
    <recommendedName>
        <fullName evidence="7">G-protein coupled receptors family 1 profile domain-containing protein</fullName>
    </recommendedName>
</protein>
<dbReference type="AlphaFoldDB" id="A0A553NSK4"/>
<evidence type="ECO:0000256" key="4">
    <source>
        <dbReference type="ARBA" id="ARBA00022989"/>
    </source>
</evidence>
<feature type="transmembrane region" description="Helical" evidence="6">
    <location>
        <begin position="187"/>
        <end position="211"/>
    </location>
</feature>